<sequence>MHVILAGKLDNSARSTISEIFVDGFYQWLKYFSKDKQKLSRAFAHMYNLDVFYVAKLDGNIAGIAALNDGTSPTVKLDKKEMQKHLGFFRGWFAYKMLGHEFMDKQYPFDMIPGMGYVEFVATAPSYRGKGAATAIIEHFFSLPHFNEYVLEVADTNENAVHLYEKLGFHEFKRMEMKNKKQSGVNFLVYMKAQCK</sequence>
<accession>A0A4R3KGD3</accession>
<gene>
    <name evidence="2" type="ORF">EDD59_102158</name>
</gene>
<evidence type="ECO:0000313" key="2">
    <source>
        <dbReference type="EMBL" id="TCS82290.1"/>
    </source>
</evidence>
<evidence type="ECO:0000259" key="1">
    <source>
        <dbReference type="PROSITE" id="PS51186"/>
    </source>
</evidence>
<dbReference type="InterPro" id="IPR000182">
    <property type="entry name" value="GNAT_dom"/>
</dbReference>
<dbReference type="Pfam" id="PF00583">
    <property type="entry name" value="Acetyltransf_1"/>
    <property type="match status" value="1"/>
</dbReference>
<dbReference type="CDD" id="cd04301">
    <property type="entry name" value="NAT_SF"/>
    <property type="match status" value="1"/>
</dbReference>
<keyword evidence="3" id="KW-1185">Reference proteome</keyword>
<dbReference type="AlphaFoldDB" id="A0A4R3KGD3"/>
<comment type="caution">
    <text evidence="2">The sequence shown here is derived from an EMBL/GenBank/DDBJ whole genome shotgun (WGS) entry which is preliminary data.</text>
</comment>
<dbReference type="RefSeq" id="WP_132378495.1">
    <property type="nucleotide sequence ID" value="NZ_DAIRMY010000031.1"/>
</dbReference>
<proteinExistence type="predicted"/>
<protein>
    <submittedName>
        <fullName evidence="2">Acetyltransferase (GNAT) family protein</fullName>
    </submittedName>
</protein>
<dbReference type="OrthoDB" id="9802340at2"/>
<keyword evidence="2" id="KW-0808">Transferase</keyword>
<name>A0A4R3KGD3_9FIRM</name>
<dbReference type="SUPFAM" id="SSF55729">
    <property type="entry name" value="Acyl-CoA N-acyltransferases (Nat)"/>
    <property type="match status" value="1"/>
</dbReference>
<dbReference type="Gene3D" id="3.40.630.30">
    <property type="match status" value="1"/>
</dbReference>
<dbReference type="GO" id="GO:0016747">
    <property type="term" value="F:acyltransferase activity, transferring groups other than amino-acyl groups"/>
    <property type="evidence" value="ECO:0007669"/>
    <property type="project" value="InterPro"/>
</dbReference>
<evidence type="ECO:0000313" key="3">
    <source>
        <dbReference type="Proteomes" id="UP000295726"/>
    </source>
</evidence>
<feature type="domain" description="N-acetyltransferase" evidence="1">
    <location>
        <begin position="15"/>
        <end position="196"/>
    </location>
</feature>
<reference evidence="2 3" key="1">
    <citation type="submission" date="2019-03" db="EMBL/GenBank/DDBJ databases">
        <title>Genomic Encyclopedia of Type Strains, Phase IV (KMG-IV): sequencing the most valuable type-strain genomes for metagenomic binning, comparative biology and taxonomic classification.</title>
        <authorList>
            <person name="Goeker M."/>
        </authorList>
    </citation>
    <scope>NUCLEOTIDE SEQUENCE [LARGE SCALE GENOMIC DNA]</scope>
    <source>
        <strain evidence="2 3">DSM 29489</strain>
    </source>
</reference>
<dbReference type="Proteomes" id="UP000295726">
    <property type="component" value="Unassembled WGS sequence"/>
</dbReference>
<dbReference type="EMBL" id="SLZZ01000002">
    <property type="protein sequence ID" value="TCS82290.1"/>
    <property type="molecule type" value="Genomic_DNA"/>
</dbReference>
<organism evidence="2 3">
    <name type="scientific">Muricomes intestini</name>
    <dbReference type="NCBI Taxonomy" id="1796634"/>
    <lineage>
        <taxon>Bacteria</taxon>
        <taxon>Bacillati</taxon>
        <taxon>Bacillota</taxon>
        <taxon>Clostridia</taxon>
        <taxon>Lachnospirales</taxon>
        <taxon>Lachnospiraceae</taxon>
        <taxon>Muricomes</taxon>
    </lineage>
</organism>
<dbReference type="InterPro" id="IPR016181">
    <property type="entry name" value="Acyl_CoA_acyltransferase"/>
</dbReference>
<dbReference type="PROSITE" id="PS51186">
    <property type="entry name" value="GNAT"/>
    <property type="match status" value="1"/>
</dbReference>